<keyword evidence="2" id="KW-1185">Reference proteome</keyword>
<name>A0ABS7ZR68_9GAMM</name>
<evidence type="ECO:0008006" key="3">
    <source>
        <dbReference type="Google" id="ProtNLM"/>
    </source>
</evidence>
<protein>
    <recommendedName>
        <fullName evidence="3">Resolvase/invertase-type recombinase catalytic domain-containing protein</fullName>
    </recommendedName>
</protein>
<gene>
    <name evidence="1" type="ORF">I9W95_08655</name>
</gene>
<comment type="caution">
    <text evidence="1">The sequence shown here is derived from an EMBL/GenBank/DDBJ whole genome shotgun (WGS) entry which is preliminary data.</text>
</comment>
<reference evidence="1 2" key="1">
    <citation type="submission" date="2020-12" db="EMBL/GenBank/DDBJ databases">
        <title>Novel Thalassolituus-related marine hydrocarbonoclastic bacteria mediated algae-derived hydrocarbons mineralization in twilight zone of the northern South China Sea.</title>
        <authorList>
            <person name="Dong C."/>
        </authorList>
    </citation>
    <scope>NUCLEOTIDE SEQUENCE [LARGE SCALE GENOMIC DNA]</scope>
    <source>
        <strain evidence="1 2">IMCC1826</strain>
    </source>
</reference>
<dbReference type="RefSeq" id="WP_225673901.1">
    <property type="nucleotide sequence ID" value="NZ_JAEDAH010000042.1"/>
</dbReference>
<accession>A0ABS7ZR68</accession>
<dbReference type="Proteomes" id="UP000714380">
    <property type="component" value="Unassembled WGS sequence"/>
</dbReference>
<dbReference type="EMBL" id="JAEDAH010000042">
    <property type="protein sequence ID" value="MCA6063678.1"/>
    <property type="molecule type" value="Genomic_DNA"/>
</dbReference>
<proteinExistence type="predicted"/>
<evidence type="ECO:0000313" key="1">
    <source>
        <dbReference type="EMBL" id="MCA6063678.1"/>
    </source>
</evidence>
<sequence length="122" mass="13808">MAYVRGSWNEEAAEAYSDEYQQQASRLSGNWGHLVFLDEWSLGIPEIVPVIQQLVSWSIEHGLTRAAHVYSPSMLKRLQLEEMIHDGGAFIHKGFASVEDAVNWLQQEGYALQSAVSVCWQE</sequence>
<evidence type="ECO:0000313" key="2">
    <source>
        <dbReference type="Proteomes" id="UP000714380"/>
    </source>
</evidence>
<organism evidence="1 2">
    <name type="scientific">Thalassolituus marinus</name>
    <dbReference type="NCBI Taxonomy" id="671053"/>
    <lineage>
        <taxon>Bacteria</taxon>
        <taxon>Pseudomonadati</taxon>
        <taxon>Pseudomonadota</taxon>
        <taxon>Gammaproteobacteria</taxon>
        <taxon>Oceanospirillales</taxon>
        <taxon>Oceanospirillaceae</taxon>
        <taxon>Thalassolituus</taxon>
    </lineage>
</organism>